<dbReference type="Proteomes" id="UP000016927">
    <property type="component" value="Unassembled WGS sequence"/>
</dbReference>
<keyword evidence="1" id="KW-0812">Transmembrane</keyword>
<name>R0KN60_NOSB1</name>
<comment type="subcellular location">
    <subcellularLocation>
        <location evidence="1">Endoplasmic reticulum membrane</location>
        <topology evidence="1">Multi-pass membrane protein</topology>
    </subcellularLocation>
</comment>
<comment type="function">
    <text evidence="1">Plays a role in determining ER morphology.</text>
</comment>
<sequence length="203" mass="23935">MGNILSKPKSTKATLKDLHFKITESEKKHKNLIRNNTKTKWRIIFWSGIFVVISLVFAFLDDQNIFIFLSIPILFSTIVYFLSSFYFSYRIDSYNLYVEELKEQRKELIEKLKTEENFLETIELVDRFEGDNTRHLHFSKINQKNKDVLSKVTDVILGGDPSKLYALICKECHYHNGMVPPGEYKMTEFVCYNCNTFNSKKDE</sequence>
<dbReference type="PANTHER" id="PTHR22166:SF12">
    <property type="entry name" value="ENDOPLASMIC RETICULUM JUNCTION FORMATION PROTEIN LUNAPARK"/>
    <property type="match status" value="1"/>
</dbReference>
<gene>
    <name evidence="4" type="ORF">NBO_1041g0001</name>
</gene>
<dbReference type="OrthoDB" id="1725934at2759"/>
<dbReference type="GO" id="GO:0071788">
    <property type="term" value="P:endoplasmic reticulum tubular network maintenance"/>
    <property type="evidence" value="ECO:0007669"/>
    <property type="project" value="UniProtKB-UniRule"/>
</dbReference>
<dbReference type="AlphaFoldDB" id="R0KN60"/>
<dbReference type="VEuPathDB" id="MicrosporidiaDB:NBO_1041g0001"/>
<accession>R0KN60</accession>
<dbReference type="Pfam" id="PF10058">
    <property type="entry name" value="Zn_ribbon_10"/>
    <property type="match status" value="1"/>
</dbReference>
<evidence type="ECO:0000313" key="5">
    <source>
        <dbReference type="Proteomes" id="UP000016927"/>
    </source>
</evidence>
<feature type="transmembrane region" description="Helical" evidence="1">
    <location>
        <begin position="43"/>
        <end position="60"/>
    </location>
</feature>
<keyword evidence="1" id="KW-0256">Endoplasmic reticulum</keyword>
<protein>
    <recommendedName>
        <fullName evidence="1">Endoplasmic reticulum junction formation protein lunapark</fullName>
    </recommendedName>
</protein>
<feature type="domain" description="Lunapark zinc ribbon" evidence="3">
    <location>
        <begin position="149"/>
        <end position="198"/>
    </location>
</feature>
<dbReference type="InterPro" id="IPR019273">
    <property type="entry name" value="Lunapark_Znf"/>
</dbReference>
<organism evidence="4 5">
    <name type="scientific">Nosema bombycis (strain CQ1 / CVCC 102059)</name>
    <name type="common">Microsporidian parasite</name>
    <name type="synonym">Pebrine of silkworm</name>
    <dbReference type="NCBI Taxonomy" id="578461"/>
    <lineage>
        <taxon>Eukaryota</taxon>
        <taxon>Fungi</taxon>
        <taxon>Fungi incertae sedis</taxon>
        <taxon>Microsporidia</taxon>
        <taxon>Nosematidae</taxon>
        <taxon>Nosema</taxon>
    </lineage>
</organism>
<evidence type="ECO:0000256" key="2">
    <source>
        <dbReference type="SAM" id="Coils"/>
    </source>
</evidence>
<dbReference type="InterPro" id="IPR040115">
    <property type="entry name" value="Lnp"/>
</dbReference>
<feature type="transmembrane region" description="Helical" evidence="1">
    <location>
        <begin position="66"/>
        <end position="87"/>
    </location>
</feature>
<feature type="coiled-coil region" evidence="2">
    <location>
        <begin position="91"/>
        <end position="118"/>
    </location>
</feature>
<evidence type="ECO:0000313" key="4">
    <source>
        <dbReference type="EMBL" id="EOB11582.1"/>
    </source>
</evidence>
<keyword evidence="1" id="KW-0472">Membrane</keyword>
<keyword evidence="1" id="KW-0479">Metal-binding</keyword>
<dbReference type="EMBL" id="KB909948">
    <property type="protein sequence ID" value="EOB11582.1"/>
    <property type="molecule type" value="Genomic_DNA"/>
</dbReference>
<keyword evidence="5" id="KW-1185">Reference proteome</keyword>
<dbReference type="GO" id="GO:1903373">
    <property type="term" value="P:positive regulation of endoplasmic reticulum tubular network organization"/>
    <property type="evidence" value="ECO:0007669"/>
    <property type="project" value="UniProtKB-UniRule"/>
</dbReference>
<evidence type="ECO:0000256" key="1">
    <source>
        <dbReference type="RuleBase" id="RU367073"/>
    </source>
</evidence>
<dbReference type="HOGENOM" id="CLU_088999_0_0_1"/>
<dbReference type="OMA" id="CALICEK"/>
<keyword evidence="1" id="KW-1133">Transmembrane helix</keyword>
<dbReference type="GO" id="GO:0008270">
    <property type="term" value="F:zinc ion binding"/>
    <property type="evidence" value="ECO:0007669"/>
    <property type="project" value="UniProtKB-KW"/>
</dbReference>
<keyword evidence="1" id="KW-0862">Zinc</keyword>
<reference evidence="4 5" key="1">
    <citation type="journal article" date="2013" name="BMC Genomics">
        <title>Comparative genomics of parasitic silkworm microsporidia reveal an association between genome expansion and host adaptation.</title>
        <authorList>
            <person name="Pan G."/>
            <person name="Xu J."/>
            <person name="Li T."/>
            <person name="Xia Q."/>
            <person name="Liu S.L."/>
            <person name="Zhang G."/>
            <person name="Li S."/>
            <person name="Li C."/>
            <person name="Liu H."/>
            <person name="Yang L."/>
            <person name="Liu T."/>
            <person name="Zhang X."/>
            <person name="Wu Z."/>
            <person name="Fan W."/>
            <person name="Dang X."/>
            <person name="Xiang H."/>
            <person name="Tao M."/>
            <person name="Li Y."/>
            <person name="Hu J."/>
            <person name="Li Z."/>
            <person name="Lin L."/>
            <person name="Luo J."/>
            <person name="Geng L."/>
            <person name="Wang L."/>
            <person name="Long M."/>
            <person name="Wan Y."/>
            <person name="He N."/>
            <person name="Zhang Z."/>
            <person name="Lu C."/>
            <person name="Keeling P.J."/>
            <person name="Wang J."/>
            <person name="Xiang Z."/>
            <person name="Zhou Z."/>
        </authorList>
    </citation>
    <scope>NUCLEOTIDE SEQUENCE [LARGE SCALE GENOMIC DNA]</scope>
    <source>
        <strain evidence="5">CQ1 / CVCC 102059</strain>
    </source>
</reference>
<comment type="similarity">
    <text evidence="1">Belongs to the lunapark family.</text>
</comment>
<comment type="domain">
    <text evidence="1">The C4-type zinc finger motif is necessary both for its ER three-way tubular junction localization and formation.</text>
</comment>
<keyword evidence="1" id="KW-0863">Zinc-finger</keyword>
<evidence type="ECO:0000259" key="3">
    <source>
        <dbReference type="Pfam" id="PF10058"/>
    </source>
</evidence>
<dbReference type="PANTHER" id="PTHR22166">
    <property type="entry name" value="ENDOPLASMIC RETICULUM JUNCTION FORMATION PROTEIN LUNAPARK"/>
    <property type="match status" value="1"/>
</dbReference>
<keyword evidence="2" id="KW-0175">Coiled coil</keyword>
<proteinExistence type="inferred from homology"/>
<dbReference type="GO" id="GO:0098826">
    <property type="term" value="C:endoplasmic reticulum tubular network membrane"/>
    <property type="evidence" value="ECO:0007669"/>
    <property type="project" value="UniProtKB-UniRule"/>
</dbReference>